<dbReference type="GO" id="GO:0071013">
    <property type="term" value="C:catalytic step 2 spliceosome"/>
    <property type="evidence" value="ECO:0007669"/>
    <property type="project" value="TreeGrafter"/>
</dbReference>
<keyword evidence="6" id="KW-1185">Reference proteome</keyword>
<evidence type="ECO:0000256" key="2">
    <source>
        <dbReference type="SAM" id="MobiDB-lite"/>
    </source>
</evidence>
<dbReference type="AlphaFoldDB" id="A0A9W6ZLX6"/>
<evidence type="ECO:0000256" key="1">
    <source>
        <dbReference type="ARBA" id="ARBA00007930"/>
    </source>
</evidence>
<dbReference type="GO" id="GO:0061630">
    <property type="term" value="F:ubiquitin protein ligase activity"/>
    <property type="evidence" value="ECO:0007669"/>
    <property type="project" value="TreeGrafter"/>
</dbReference>
<dbReference type="InterPro" id="IPR029000">
    <property type="entry name" value="Cyclophilin-like_dom_sf"/>
</dbReference>
<dbReference type="PANTHER" id="PTHR45625">
    <property type="entry name" value="PEPTIDYL-PROLYL CIS-TRANS ISOMERASE-RELATED"/>
    <property type="match status" value="1"/>
</dbReference>
<dbReference type="GO" id="GO:0000209">
    <property type="term" value="P:protein polyubiquitination"/>
    <property type="evidence" value="ECO:0007669"/>
    <property type="project" value="TreeGrafter"/>
</dbReference>
<dbReference type="OrthoDB" id="30774at2759"/>
<reference evidence="6" key="1">
    <citation type="journal article" date="2023" name="Commun. Biol.">
        <title>Genome analysis of Parmales, the sister group of diatoms, reveals the evolutionary specialization of diatoms from phago-mixotrophs to photoautotrophs.</title>
        <authorList>
            <person name="Ban H."/>
            <person name="Sato S."/>
            <person name="Yoshikawa S."/>
            <person name="Yamada K."/>
            <person name="Nakamura Y."/>
            <person name="Ichinomiya M."/>
            <person name="Sato N."/>
            <person name="Blanc-Mathieu R."/>
            <person name="Endo H."/>
            <person name="Kuwata A."/>
            <person name="Ogata H."/>
        </authorList>
    </citation>
    <scope>NUCLEOTIDE SEQUENCE [LARGE SCALE GENOMIC DNA]</scope>
    <source>
        <strain evidence="6">NIES 3700</strain>
    </source>
</reference>
<dbReference type="Pfam" id="PF00160">
    <property type="entry name" value="Pro_isomerase"/>
    <property type="match status" value="1"/>
</dbReference>
<dbReference type="InterPro" id="IPR044666">
    <property type="entry name" value="Cyclophilin_A-like"/>
</dbReference>
<comment type="similarity">
    <text evidence="1">Belongs to the cyclophilin-type PPIase family. PPIL2 subfamily.</text>
</comment>
<dbReference type="InterPro" id="IPR003613">
    <property type="entry name" value="Ubox_domain"/>
</dbReference>
<dbReference type="PANTHER" id="PTHR45625:SF1">
    <property type="entry name" value="RING-TYPE E3 UBIQUITIN-PROTEIN LIGASE PPIL2"/>
    <property type="match status" value="1"/>
</dbReference>
<dbReference type="PROSITE" id="PS00170">
    <property type="entry name" value="CSA_PPIASE_1"/>
    <property type="match status" value="1"/>
</dbReference>
<dbReference type="Gene3D" id="2.40.100.10">
    <property type="entry name" value="Cyclophilin-like"/>
    <property type="match status" value="1"/>
</dbReference>
<dbReference type="Gene3D" id="3.30.40.10">
    <property type="entry name" value="Zinc/RING finger domain, C3HC4 (zinc finger)"/>
    <property type="match status" value="1"/>
</dbReference>
<evidence type="ECO:0000313" key="6">
    <source>
        <dbReference type="Proteomes" id="UP001165122"/>
    </source>
</evidence>
<dbReference type="PRINTS" id="PR00153">
    <property type="entry name" value="CSAPPISMRASE"/>
</dbReference>
<dbReference type="SMART" id="SM00504">
    <property type="entry name" value="Ubox"/>
    <property type="match status" value="1"/>
</dbReference>
<dbReference type="InterPro" id="IPR002130">
    <property type="entry name" value="Cyclophilin-type_PPIase_dom"/>
</dbReference>
<feature type="domain" description="U-box" evidence="4">
    <location>
        <begin position="41"/>
        <end position="113"/>
    </location>
</feature>
<dbReference type="SUPFAM" id="SSF57850">
    <property type="entry name" value="RING/U-box"/>
    <property type="match status" value="1"/>
</dbReference>
<feature type="compositionally biased region" description="Basic and acidic residues" evidence="2">
    <location>
        <begin position="469"/>
        <end position="494"/>
    </location>
</feature>
<dbReference type="PROSITE" id="PS50072">
    <property type="entry name" value="CSA_PPIASE_2"/>
    <property type="match status" value="1"/>
</dbReference>
<dbReference type="InterPro" id="IPR020892">
    <property type="entry name" value="Cyclophilin-type_PPIase_CS"/>
</dbReference>
<evidence type="ECO:0000259" key="4">
    <source>
        <dbReference type="PROSITE" id="PS51698"/>
    </source>
</evidence>
<evidence type="ECO:0008006" key="7">
    <source>
        <dbReference type="Google" id="ProtNLM"/>
    </source>
</evidence>
<feature type="compositionally biased region" description="Gly residues" evidence="2">
    <location>
        <begin position="516"/>
        <end position="526"/>
    </location>
</feature>
<dbReference type="PROSITE" id="PS51698">
    <property type="entry name" value="U_BOX"/>
    <property type="match status" value="1"/>
</dbReference>
<protein>
    <recommendedName>
        <fullName evidence="7">RING-type E3 ubiquitin transferase</fullName>
    </recommendedName>
</protein>
<accession>A0A9W6ZLX6</accession>
<feature type="region of interest" description="Disordered" evidence="2">
    <location>
        <begin position="469"/>
        <end position="546"/>
    </location>
</feature>
<organism evidence="5 6">
    <name type="scientific">Triparma laevis f. longispina</name>
    <dbReference type="NCBI Taxonomy" id="1714387"/>
    <lineage>
        <taxon>Eukaryota</taxon>
        <taxon>Sar</taxon>
        <taxon>Stramenopiles</taxon>
        <taxon>Ochrophyta</taxon>
        <taxon>Bolidophyceae</taxon>
        <taxon>Parmales</taxon>
        <taxon>Triparmaceae</taxon>
        <taxon>Triparma</taxon>
    </lineage>
</organism>
<dbReference type="EMBL" id="BRXW01000417">
    <property type="protein sequence ID" value="GMH52375.1"/>
    <property type="molecule type" value="Genomic_DNA"/>
</dbReference>
<feature type="domain" description="PPIase cyclophilin-type" evidence="3">
    <location>
        <begin position="296"/>
        <end position="451"/>
    </location>
</feature>
<gene>
    <name evidence="5" type="ORF">TrLO_g4401</name>
</gene>
<sequence length="546" mass="60488">MGKRSDKLYIRASEHASSSGGSAAASRFATGRTAVTSSGSRPLPFDCCALSLNKFTSPIATPNGVVYDASEILPYINKNSQCPNSGVRLGIDDLIPLNMLKEEGEWTCPILMKQFTNVSKVCFIKPKVKGEEAVVYSYESVYELNIKAKNWYDLTTGLKFSKKDIVIIQDPSDPEVCAKRDISKFKFLKDGKEGEKKDDVVMSQSMKRIMEEVKGKEITAMPKFEKKDDKVSTIGKNRPPILTSELFAGSTLTTNDAAASMTSSAGGYSTSSKTRPATQYEIENSICQFLKTKRKIKSFAVMQTTHGVFHLELDSDIVPLTCLNFIELIKAKKYDGNIFHRLIKGFMAQTGDPTGTGKGGANAWGTEGFEDEFDERLTHTERGLLSMANSGAGTNKSQFFITFGACKHLDRKHTIFGRIVKGIENLDAIEALEVGKNDRPRTEVKINRIDMVVDKVKEAEDRMYVKAEEKRREKEREGRRKGMLKEEARRKKEEEEGGEEEEFKVGQFLKREKGGEGAGGDLGGGVVMPPKKKKKKAGGFGNFGGW</sequence>
<evidence type="ECO:0000259" key="3">
    <source>
        <dbReference type="PROSITE" id="PS50072"/>
    </source>
</evidence>
<dbReference type="GO" id="GO:0003755">
    <property type="term" value="F:peptidyl-prolyl cis-trans isomerase activity"/>
    <property type="evidence" value="ECO:0007669"/>
    <property type="project" value="InterPro"/>
</dbReference>
<comment type="caution">
    <text evidence="5">The sequence shown here is derived from an EMBL/GenBank/DDBJ whole genome shotgun (WGS) entry which is preliminary data.</text>
</comment>
<proteinExistence type="inferred from homology"/>
<dbReference type="Proteomes" id="UP001165122">
    <property type="component" value="Unassembled WGS sequence"/>
</dbReference>
<dbReference type="GO" id="GO:0006457">
    <property type="term" value="P:protein folding"/>
    <property type="evidence" value="ECO:0007669"/>
    <property type="project" value="InterPro"/>
</dbReference>
<dbReference type="InterPro" id="IPR013083">
    <property type="entry name" value="Znf_RING/FYVE/PHD"/>
</dbReference>
<dbReference type="SUPFAM" id="SSF50891">
    <property type="entry name" value="Cyclophilin-like"/>
    <property type="match status" value="1"/>
</dbReference>
<name>A0A9W6ZLX6_9STRA</name>
<evidence type="ECO:0000313" key="5">
    <source>
        <dbReference type="EMBL" id="GMH52375.1"/>
    </source>
</evidence>